<proteinExistence type="predicted"/>
<dbReference type="Proteomes" id="UP000198589">
    <property type="component" value="Unassembled WGS sequence"/>
</dbReference>
<dbReference type="Pfam" id="PF03992">
    <property type="entry name" value="ABM"/>
    <property type="match status" value="1"/>
</dbReference>
<name>A0A1I2IWK6_9ACTN</name>
<gene>
    <name evidence="2" type="ORF">SAMN05216574_11455</name>
</gene>
<dbReference type="RefSeq" id="WP_092201403.1">
    <property type="nucleotide sequence ID" value="NZ_FOND01000014.1"/>
</dbReference>
<dbReference type="GO" id="GO:0004497">
    <property type="term" value="F:monooxygenase activity"/>
    <property type="evidence" value="ECO:0007669"/>
    <property type="project" value="UniProtKB-KW"/>
</dbReference>
<sequence>MIIVAGWLRVAEHDRDRYLAGVAEVTGQARRAPGCLDFVQAADVLDAERITVYERWESDADLERFRASGDPDAPEPDLPDVLSAEVRRYRIASVEAP</sequence>
<accession>A0A1I2IWK6</accession>
<feature type="domain" description="ABM" evidence="1">
    <location>
        <begin position="2"/>
        <end position="91"/>
    </location>
</feature>
<dbReference type="Gene3D" id="3.30.70.100">
    <property type="match status" value="1"/>
</dbReference>
<dbReference type="STRING" id="1798228.SAMN05216574_11455"/>
<keyword evidence="3" id="KW-1185">Reference proteome</keyword>
<evidence type="ECO:0000313" key="2">
    <source>
        <dbReference type="EMBL" id="SFF46130.1"/>
    </source>
</evidence>
<evidence type="ECO:0000313" key="3">
    <source>
        <dbReference type="Proteomes" id="UP000198589"/>
    </source>
</evidence>
<dbReference type="EMBL" id="FOND01000014">
    <property type="protein sequence ID" value="SFF46130.1"/>
    <property type="molecule type" value="Genomic_DNA"/>
</dbReference>
<dbReference type="AlphaFoldDB" id="A0A1I2IWK6"/>
<keyword evidence="2" id="KW-0503">Monooxygenase</keyword>
<dbReference type="OrthoDB" id="287932at2"/>
<evidence type="ECO:0000259" key="1">
    <source>
        <dbReference type="PROSITE" id="PS51725"/>
    </source>
</evidence>
<dbReference type="InterPro" id="IPR007138">
    <property type="entry name" value="ABM_dom"/>
</dbReference>
<dbReference type="PROSITE" id="PS51725">
    <property type="entry name" value="ABM"/>
    <property type="match status" value="1"/>
</dbReference>
<protein>
    <submittedName>
        <fullName evidence="2">Antibiotic biosynthesis monooxygenase</fullName>
    </submittedName>
</protein>
<dbReference type="SUPFAM" id="SSF54909">
    <property type="entry name" value="Dimeric alpha+beta barrel"/>
    <property type="match status" value="1"/>
</dbReference>
<keyword evidence="2" id="KW-0560">Oxidoreductase</keyword>
<reference evidence="3" key="1">
    <citation type="submission" date="2016-10" db="EMBL/GenBank/DDBJ databases">
        <authorList>
            <person name="Varghese N."/>
            <person name="Submissions S."/>
        </authorList>
    </citation>
    <scope>NUCLEOTIDE SEQUENCE [LARGE SCALE GENOMIC DNA]</scope>
    <source>
        <strain evidence="3">DSM 46838</strain>
    </source>
</reference>
<dbReference type="InterPro" id="IPR011008">
    <property type="entry name" value="Dimeric_a/b-barrel"/>
</dbReference>
<organism evidence="2 3">
    <name type="scientific">Blastococcus tunisiensis</name>
    <dbReference type="NCBI Taxonomy" id="1798228"/>
    <lineage>
        <taxon>Bacteria</taxon>
        <taxon>Bacillati</taxon>
        <taxon>Actinomycetota</taxon>
        <taxon>Actinomycetes</taxon>
        <taxon>Geodermatophilales</taxon>
        <taxon>Geodermatophilaceae</taxon>
        <taxon>Blastococcus</taxon>
    </lineage>
</organism>